<proteinExistence type="predicted"/>
<reference evidence="1 2" key="1">
    <citation type="submission" date="2010-02" db="EMBL/GenBank/DDBJ databases">
        <authorList>
            <person name="Weinstock G."/>
            <person name="Sodergren E."/>
            <person name="Clifton S."/>
            <person name="Fulton L."/>
            <person name="Fulton B."/>
            <person name="Courtney L."/>
            <person name="Fronick C."/>
            <person name="Harrison M."/>
            <person name="Strong C."/>
            <person name="Farmer C."/>
            <person name="Delahaunty K."/>
            <person name="Markovic C."/>
            <person name="Hall O."/>
            <person name="Minx P."/>
            <person name="Tomlinson C."/>
            <person name="Mitreva M."/>
            <person name="Nelson J."/>
            <person name="Hou S."/>
            <person name="Wollam A."/>
            <person name="Pepin K.H."/>
            <person name="Johnson M."/>
            <person name="Bhonagiri V."/>
            <person name="Zhang X."/>
            <person name="Suruliraj S."/>
            <person name="Warren W."/>
            <person name="Chinwalla A."/>
            <person name="Mardis E.R."/>
            <person name="Wilson R.K."/>
        </authorList>
    </citation>
    <scope>NUCLEOTIDE SEQUENCE [LARGE SCALE GENOMIC DNA]</scope>
    <source>
        <strain evidence="1 2">DSM 2876</strain>
    </source>
</reference>
<dbReference type="EMBL" id="ABWN01000017">
    <property type="protein sequence ID" value="EFF69777.1"/>
    <property type="molecule type" value="Genomic_DNA"/>
</dbReference>
<comment type="caution">
    <text evidence="1">The sequence shown here is derived from an EMBL/GenBank/DDBJ whole genome shotgun (WGS) entry which is preliminary data.</text>
</comment>
<evidence type="ECO:0000313" key="1">
    <source>
        <dbReference type="EMBL" id="EFF69777.1"/>
    </source>
</evidence>
<dbReference type="AlphaFoldDB" id="D4RWG0"/>
<evidence type="ECO:0000313" key="2">
    <source>
        <dbReference type="Proteomes" id="UP000006238"/>
    </source>
</evidence>
<dbReference type="Proteomes" id="UP000006238">
    <property type="component" value="Unassembled WGS sequence"/>
</dbReference>
<dbReference type="eggNOG" id="ENOG503282H">
    <property type="taxonomic scope" value="Bacteria"/>
</dbReference>
<accession>D4RWG0</accession>
<keyword evidence="2" id="KW-1185">Reference proteome</keyword>
<sequence length="419" mass="48671">MEGVVVLECCFDSYDEFITEYQTYRFDECANCNGCCELVETELTCTIEGRILHFSPILVLRCKKCGNEFLPEHTKQMIDGAYRTAVKENQTIGKFHPTGYKKKFEYCVEQNYEYDHRDYYNIPGLCYDEEHSVEGFLTPVYFEKEALVFFLAMPEYEVEIFSESYGYIAKKDSSGLYQYDWNIPFGFNTNGKLIMWLGDIDDMDDKTKGILKPFNVPSDHLLIDSEFYQAQMKCIFSVPIIEKRILINKDAFISNIKKKHSVDLSHLTDECLEHEKKIKRPVVFTETAVAEVINAYDKILVEGFNVGEMRKLYEVLYDSSERNAKYTSWQSIKLIEAILVKLSLSVDNLDIASVMSPLYILHDYRILLDHLLSADKISDTKQHIVTTLGVQSFNDQETIYNEEIKRLNTLFNYLGILSK</sequence>
<protein>
    <recommendedName>
        <fullName evidence="3">YgiT-type zinc finger domain protein</fullName>
    </recommendedName>
</protein>
<evidence type="ECO:0008006" key="3">
    <source>
        <dbReference type="Google" id="ProtNLM"/>
    </source>
</evidence>
<dbReference type="RefSeq" id="WP_005601002.1">
    <property type="nucleotide sequence ID" value="NZ_GG663519.1"/>
</dbReference>
<name>D4RWG0_9FIRM</name>
<gene>
    <name evidence="1" type="ORF">BUTYVIB_00291</name>
</gene>
<organism evidence="1 2">
    <name type="scientific">Eshraghiella crossota DSM 2876</name>
    <dbReference type="NCBI Taxonomy" id="511680"/>
    <lineage>
        <taxon>Bacteria</taxon>
        <taxon>Bacillati</taxon>
        <taxon>Bacillota</taxon>
        <taxon>Clostridia</taxon>
        <taxon>Lachnospirales</taxon>
        <taxon>Lachnospiraceae</taxon>
        <taxon>Eshraghiella</taxon>
    </lineage>
</organism>
<dbReference type="HOGENOM" id="CLU_701706_0_0_9"/>